<dbReference type="SUPFAM" id="SSF51905">
    <property type="entry name" value="FAD/NAD(P)-binding domain"/>
    <property type="match status" value="1"/>
</dbReference>
<evidence type="ECO:0000259" key="4">
    <source>
        <dbReference type="Pfam" id="PF03486"/>
    </source>
</evidence>
<dbReference type="RefSeq" id="WP_169698082.1">
    <property type="nucleotide sequence ID" value="NZ_LS974202.1"/>
</dbReference>
<dbReference type="Gene3D" id="1.10.8.260">
    <property type="entry name" value="HI0933 insert domain-like"/>
    <property type="match status" value="1"/>
</dbReference>
<feature type="domain" description="RsdA/BaiN/AoA(So)-like insert" evidence="5">
    <location>
        <begin position="192"/>
        <end position="346"/>
    </location>
</feature>
<evidence type="ECO:0000256" key="2">
    <source>
        <dbReference type="ARBA" id="ARBA00022630"/>
    </source>
</evidence>
<keyword evidence="7" id="KW-1185">Reference proteome</keyword>
<dbReference type="InterPro" id="IPR036188">
    <property type="entry name" value="FAD/NAD-bd_sf"/>
</dbReference>
<dbReference type="PANTHER" id="PTHR42887:SF2">
    <property type="entry name" value="OS12G0638800 PROTEIN"/>
    <property type="match status" value="1"/>
</dbReference>
<dbReference type="Pfam" id="PF22780">
    <property type="entry name" value="HI0933_like_1st"/>
    <property type="match status" value="1"/>
</dbReference>
<feature type="domain" description="RsdA/BaiN/AoA(So)-like Rossmann fold-like" evidence="4">
    <location>
        <begin position="3"/>
        <end position="400"/>
    </location>
</feature>
<organism evidence="6 7">
    <name type="scientific">Mesotoga infera</name>
    <dbReference type="NCBI Taxonomy" id="1236046"/>
    <lineage>
        <taxon>Bacteria</taxon>
        <taxon>Thermotogati</taxon>
        <taxon>Thermotogota</taxon>
        <taxon>Thermotogae</taxon>
        <taxon>Kosmotogales</taxon>
        <taxon>Kosmotogaceae</taxon>
        <taxon>Mesotoga</taxon>
    </lineage>
</organism>
<dbReference type="Gene3D" id="3.50.50.60">
    <property type="entry name" value="FAD/NAD(P)-binding domain"/>
    <property type="match status" value="1"/>
</dbReference>
<evidence type="ECO:0000256" key="3">
    <source>
        <dbReference type="ARBA" id="ARBA00022827"/>
    </source>
</evidence>
<dbReference type="AlphaFoldDB" id="A0A7Z7LE26"/>
<accession>A0A7Z7LE26</accession>
<dbReference type="InterPro" id="IPR055178">
    <property type="entry name" value="RsdA/BaiN/AoA(So)-like_dom"/>
</dbReference>
<dbReference type="SUPFAM" id="SSF160996">
    <property type="entry name" value="HI0933 insert domain-like"/>
    <property type="match status" value="1"/>
</dbReference>
<dbReference type="NCBIfam" id="TIGR00275">
    <property type="entry name" value="aminoacetone oxidase family FAD-binding enzyme"/>
    <property type="match status" value="1"/>
</dbReference>
<dbReference type="KEGG" id="minf:MESINF_0184"/>
<dbReference type="Gene3D" id="2.40.30.10">
    <property type="entry name" value="Translation factors"/>
    <property type="match status" value="1"/>
</dbReference>
<dbReference type="Pfam" id="PF03486">
    <property type="entry name" value="HI0933_like"/>
    <property type="match status" value="1"/>
</dbReference>
<evidence type="ECO:0000313" key="7">
    <source>
        <dbReference type="Proteomes" id="UP000250796"/>
    </source>
</evidence>
<evidence type="ECO:0000256" key="1">
    <source>
        <dbReference type="ARBA" id="ARBA00001974"/>
    </source>
</evidence>
<evidence type="ECO:0000259" key="5">
    <source>
        <dbReference type="Pfam" id="PF22780"/>
    </source>
</evidence>
<gene>
    <name evidence="6" type="ORF">MESINF_0184</name>
</gene>
<sequence length="410" mass="44936">MRNILVIGAGPAGLFTAISCTTEGRNVTVLDKNDSPGKKLLMTGSGQCNLTNLKAPKQMLKHYFGIEAERFLKPALMAFDSSRLIEFFQKRGLKMTVRDDGKVFPATLSARDVLEVLLAECEKQGITVECNCRVTSVDRKDDGTFLVKTPGRDFQANYLAITTGGRSYPYTGSSGDGYLFAQKMGHTIQEPRPALSAVYIDDFPLSDLSGISIKQAKVSLWRNGGKIAERREDLLLTHTGLSGPAILHLSREILPGDTLLINLAGWKREDADRLLLERLTINGKKNVKNILADLDLPERLIEKLVELSGAAARTGAEIKKQERKKLERLLTSLEMKVSKTGDFLTAMMTRGGISITEVNSRSMESRLVPNLFFAGEVLDFDGETGGYNLQAAFSTGYLAGISIRAKSGRP</sequence>
<keyword evidence="3" id="KW-0274">FAD</keyword>
<protein>
    <recommendedName>
        <fullName evidence="8">NAD(P)/FAD-dependent oxidoreductase</fullName>
    </recommendedName>
</protein>
<keyword evidence="2" id="KW-0285">Flavoprotein</keyword>
<comment type="cofactor">
    <cofactor evidence="1">
        <name>FAD</name>
        <dbReference type="ChEBI" id="CHEBI:57692"/>
    </cofactor>
</comment>
<evidence type="ECO:0000313" key="6">
    <source>
        <dbReference type="EMBL" id="SSC11633.1"/>
    </source>
</evidence>
<dbReference type="InterPro" id="IPR004792">
    <property type="entry name" value="BaiN-like"/>
</dbReference>
<proteinExistence type="predicted"/>
<dbReference type="PANTHER" id="PTHR42887">
    <property type="entry name" value="OS12G0638800 PROTEIN"/>
    <property type="match status" value="1"/>
</dbReference>
<dbReference type="InterPro" id="IPR023166">
    <property type="entry name" value="BaiN-like_dom_sf"/>
</dbReference>
<dbReference type="Proteomes" id="UP000250796">
    <property type="component" value="Chromosome MESINF"/>
</dbReference>
<evidence type="ECO:0008006" key="8">
    <source>
        <dbReference type="Google" id="ProtNLM"/>
    </source>
</evidence>
<dbReference type="EMBL" id="LS974202">
    <property type="protein sequence ID" value="SSC11633.1"/>
    <property type="molecule type" value="Genomic_DNA"/>
</dbReference>
<name>A0A7Z7LE26_9BACT</name>
<dbReference type="PROSITE" id="PS51257">
    <property type="entry name" value="PROKAR_LIPOPROTEIN"/>
    <property type="match status" value="1"/>
</dbReference>
<reference evidence="6 7" key="1">
    <citation type="submission" date="2017-01" db="EMBL/GenBank/DDBJ databases">
        <authorList>
            <person name="Erauso G."/>
        </authorList>
    </citation>
    <scope>NUCLEOTIDE SEQUENCE [LARGE SCALE GENOMIC DNA]</scope>
    <source>
        <strain evidence="6">MESINF1</strain>
    </source>
</reference>
<dbReference type="InterPro" id="IPR057661">
    <property type="entry name" value="RsdA/BaiN/AoA(So)_Rossmann"/>
</dbReference>